<organism evidence="2 3">
    <name type="scientific">Bodo saltans</name>
    <name type="common">Flagellated protozoan</name>
    <dbReference type="NCBI Taxonomy" id="75058"/>
    <lineage>
        <taxon>Eukaryota</taxon>
        <taxon>Discoba</taxon>
        <taxon>Euglenozoa</taxon>
        <taxon>Kinetoplastea</taxon>
        <taxon>Metakinetoplastina</taxon>
        <taxon>Eubodonida</taxon>
        <taxon>Bodonidae</taxon>
        <taxon>Bodo</taxon>
    </lineage>
</organism>
<sequence length="568" mass="62822">MHRNSTRRAAHASCAAASSPSSASPTTSVLRRPRDPVAFTEESLRLYRLAAMAGSSTLTNDDDRAAVRALQNLSASQWQTTRRFLRMVAAEKGVDVESGDKFHQQEKGKLTHSPQLSTTSSSLRHPAWDEAVHLETPEERLHVGVQRDLVALEASHRFWNPSKAARLGTLLVLDHLRSILNEPHLKAKVLPWTLTALAKGLCLSHAFPQSSSVAIVSKQTAHQQAPPSPQALSSPLYSEHLLQRLGRLDRRFPQWTREVDSVYFVSSMCSDIDEVLLARVAETLFVPAVKSSQGDPEPTVHLPPHLNADRLHEIFPRWPLAPTSTTSAIHCVRERLDKLIHRTLRGDVSQGVIIPDVDALVNQFDRVVSLSQHREVLIPFRVLVELLQMSSLDSNDWRKYRIRKHLKQLLLSITTDRHAPDADAHQREAPDSFGGVTLIGLSDEIALMTHKYSTDEETWEGGGSPFHLGRASSSESIAWTAKYVDLARRRITANGGVLQQHENEATMTQSKLSDPIALLLAGFGVVPSSHRAVASRKQSLSAIGRVIVMSRDADVQAACFSVGVDVLR</sequence>
<reference evidence="3" key="1">
    <citation type="submission" date="2015-09" db="EMBL/GenBank/DDBJ databases">
        <authorList>
            <consortium name="Pathogen Informatics"/>
        </authorList>
    </citation>
    <scope>NUCLEOTIDE SEQUENCE [LARGE SCALE GENOMIC DNA]</scope>
    <source>
        <strain evidence="3">Lake Konstanz</strain>
    </source>
</reference>
<evidence type="ECO:0000313" key="3">
    <source>
        <dbReference type="Proteomes" id="UP000051952"/>
    </source>
</evidence>
<keyword evidence="3" id="KW-1185">Reference proteome</keyword>
<protein>
    <submittedName>
        <fullName evidence="2">GPI-anchored surface protein, putative</fullName>
    </submittedName>
</protein>
<dbReference type="Proteomes" id="UP000051952">
    <property type="component" value="Unassembled WGS sequence"/>
</dbReference>
<dbReference type="AlphaFoldDB" id="A0A0S4J5Q7"/>
<dbReference type="OrthoDB" id="273058at2759"/>
<accession>A0A0S4J5Q7</accession>
<name>A0A0S4J5Q7_BODSA</name>
<gene>
    <name evidence="2" type="ORF">BSAL_88405</name>
</gene>
<dbReference type="EMBL" id="CYKH01001111">
    <property type="protein sequence ID" value="CUG84161.1"/>
    <property type="molecule type" value="Genomic_DNA"/>
</dbReference>
<feature type="region of interest" description="Disordered" evidence="1">
    <location>
        <begin position="97"/>
        <end position="122"/>
    </location>
</feature>
<evidence type="ECO:0000256" key="1">
    <source>
        <dbReference type="SAM" id="MobiDB-lite"/>
    </source>
</evidence>
<feature type="compositionally biased region" description="Basic residues" evidence="1">
    <location>
        <begin position="1"/>
        <end position="10"/>
    </location>
</feature>
<dbReference type="VEuPathDB" id="TriTrypDB:BSAL_88405"/>
<feature type="compositionally biased region" description="Basic and acidic residues" evidence="1">
    <location>
        <begin position="97"/>
        <end position="109"/>
    </location>
</feature>
<evidence type="ECO:0000313" key="2">
    <source>
        <dbReference type="EMBL" id="CUG84161.1"/>
    </source>
</evidence>
<proteinExistence type="predicted"/>
<feature type="region of interest" description="Disordered" evidence="1">
    <location>
        <begin position="1"/>
        <end position="35"/>
    </location>
</feature>
<feature type="compositionally biased region" description="Low complexity" evidence="1">
    <location>
        <begin position="11"/>
        <end position="28"/>
    </location>
</feature>
<feature type="compositionally biased region" description="Polar residues" evidence="1">
    <location>
        <begin position="112"/>
        <end position="122"/>
    </location>
</feature>